<sequence length="288" mass="33610">MNQPLISKQNFDGLLQKASQLIGQAKELNDDIQSSDQTQFEKMKEIIENARVAQLNLGEQLEEVMQQLDKIAKISEQKKKIKQLRDLYGKEINRYKQIQKNLIEEGYEIRRQTLHRRSTQTQQYKPNVMQSTVTLKQSQIEQKQFDDLVEISQLEIDNAVIKEKQEEIDTIEKDALLLNRIVNDMSTEVNKQGNQLNEVEMNMTTVQDNLKVTVKELDGAKFEQKKRLKKYLFLGLIVLVLLLIVGGLIAWWRIEVNRNREKNKDDNNDDEKNVVNTTMSLLIKLINV</sequence>
<dbReference type="HOGENOM" id="CLU_967908_0_0_1"/>
<reference evidence="4" key="4">
    <citation type="journal article" date="2007" name="Traffic">
        <title>Molecular identification of 26 syntaxin genes and their assignment to the different trafficking pathways in Paramecium.</title>
        <authorList>
            <person name="Kissmehl R."/>
            <person name="Schilde C."/>
            <person name="Wassmer T."/>
            <person name="Danzer C."/>
            <person name="Nuehse K."/>
            <person name="Lutter K."/>
            <person name="Plattner H."/>
        </authorList>
    </citation>
    <scope>NUCLEOTIDE SEQUENCE</scope>
</reference>
<reference evidence="5 6" key="2">
    <citation type="journal article" date="2006" name="Nature">
        <title>Global trends of whole-genome duplications revealed by the ciliate Paramecium tetraurelia.</title>
        <authorList>
            <consortium name="Genoscope"/>
            <person name="Aury J.-M."/>
            <person name="Jaillon O."/>
            <person name="Duret L."/>
            <person name="Noel B."/>
            <person name="Jubin C."/>
            <person name="Porcel B.M."/>
            <person name="Segurens B."/>
            <person name="Daubin V."/>
            <person name="Anthouard V."/>
            <person name="Aiach N."/>
            <person name="Arnaiz O."/>
            <person name="Billaut A."/>
            <person name="Beisson J."/>
            <person name="Blanc I."/>
            <person name="Bouhouche K."/>
            <person name="Camara F."/>
            <person name="Duharcourt S."/>
            <person name="Guigo R."/>
            <person name="Gogendeau D."/>
            <person name="Katinka M."/>
            <person name="Keller A.-M."/>
            <person name="Kissmehl R."/>
            <person name="Klotz C."/>
            <person name="Koll F."/>
            <person name="Le Moue A."/>
            <person name="Lepere C."/>
            <person name="Malinsky S."/>
            <person name="Nowacki M."/>
            <person name="Nowak J.K."/>
            <person name="Plattner H."/>
            <person name="Poulain J."/>
            <person name="Ruiz F."/>
            <person name="Serrano V."/>
            <person name="Zagulski M."/>
            <person name="Dessen P."/>
            <person name="Betermier M."/>
            <person name="Weissenbach J."/>
            <person name="Scarpelli C."/>
            <person name="Schachter V."/>
            <person name="Sperling L."/>
            <person name="Meyer E."/>
            <person name="Cohen J."/>
            <person name="Wincker P."/>
        </authorList>
    </citation>
    <scope>NUCLEOTIDE SEQUENCE [LARGE SCALE GENOMIC DNA]</scope>
    <source>
        <strain evidence="5 6">Stock d4-2</strain>
    </source>
</reference>
<keyword evidence="2" id="KW-1133">Transmembrane helix</keyword>
<dbReference type="KEGG" id="ptm:GSPATT00005704001"/>
<dbReference type="STRING" id="5888.Q3M0Y8"/>
<feature type="coiled-coil region" evidence="1">
    <location>
        <begin position="154"/>
        <end position="181"/>
    </location>
</feature>
<dbReference type="AlphaFoldDB" id="Q3M0Y8"/>
<dbReference type="InterPro" id="IPR010989">
    <property type="entry name" value="SNARE"/>
</dbReference>
<evidence type="ECO:0000256" key="1">
    <source>
        <dbReference type="SAM" id="Coils"/>
    </source>
</evidence>
<dbReference type="EMBL" id="CT868019">
    <property type="protein sequence ID" value="CAK62458.1"/>
    <property type="molecule type" value="Genomic_DNA"/>
</dbReference>
<dbReference type="GO" id="GO:0048278">
    <property type="term" value="P:vesicle docking"/>
    <property type="evidence" value="ECO:0000318"/>
    <property type="project" value="GO_Central"/>
</dbReference>
<keyword evidence="2" id="KW-0472">Membrane</keyword>
<dbReference type="SMART" id="SM00397">
    <property type="entry name" value="t_SNARE"/>
    <property type="match status" value="1"/>
</dbReference>
<accession>Q3M0Y8</accession>
<dbReference type="GO" id="GO:0005484">
    <property type="term" value="F:SNAP receptor activity"/>
    <property type="evidence" value="ECO:0000318"/>
    <property type="project" value="GO_Central"/>
</dbReference>
<name>Q3M0Y8_PARTE</name>
<gene>
    <name evidence="4" type="primary">PtSyx12-1</name>
    <name evidence="5" type="ORF">GSPATT00005704001</name>
</gene>
<dbReference type="EMBL" id="CR855929">
    <property type="protein sequence ID" value="CAH69635.1"/>
    <property type="molecule type" value="Genomic_DNA"/>
</dbReference>
<dbReference type="SUPFAM" id="SSF58038">
    <property type="entry name" value="SNARE fusion complex"/>
    <property type="match status" value="1"/>
</dbReference>
<dbReference type="GO" id="GO:0006906">
    <property type="term" value="P:vesicle fusion"/>
    <property type="evidence" value="ECO:0000318"/>
    <property type="project" value="GO_Central"/>
</dbReference>
<feature type="transmembrane region" description="Helical" evidence="2">
    <location>
        <begin position="231"/>
        <end position="252"/>
    </location>
</feature>
<dbReference type="Proteomes" id="UP000000600">
    <property type="component" value="Unassembled WGS sequence"/>
</dbReference>
<dbReference type="Gene3D" id="1.20.5.110">
    <property type="match status" value="1"/>
</dbReference>
<dbReference type="GO" id="GO:0006886">
    <property type="term" value="P:intracellular protein transport"/>
    <property type="evidence" value="ECO:0000318"/>
    <property type="project" value="GO_Central"/>
</dbReference>
<evidence type="ECO:0000313" key="5">
    <source>
        <dbReference type="EMBL" id="CAK62458.1"/>
    </source>
</evidence>
<proteinExistence type="predicted"/>
<keyword evidence="6" id="KW-1185">Reference proteome</keyword>
<dbReference type="SUPFAM" id="SSF47661">
    <property type="entry name" value="t-snare proteins"/>
    <property type="match status" value="1"/>
</dbReference>
<evidence type="ECO:0000313" key="4">
    <source>
        <dbReference type="EMBL" id="CAH69635.1"/>
    </source>
</evidence>
<evidence type="ECO:0000259" key="3">
    <source>
        <dbReference type="PROSITE" id="PS50192"/>
    </source>
</evidence>
<evidence type="ECO:0000313" key="6">
    <source>
        <dbReference type="Proteomes" id="UP000000600"/>
    </source>
</evidence>
<dbReference type="GO" id="GO:0000149">
    <property type="term" value="F:SNARE binding"/>
    <property type="evidence" value="ECO:0000318"/>
    <property type="project" value="GO_Central"/>
</dbReference>
<feature type="domain" description="T-SNARE coiled-coil homology" evidence="3">
    <location>
        <begin position="158"/>
        <end position="220"/>
    </location>
</feature>
<dbReference type="RefSeq" id="XP_001429856.1">
    <property type="nucleotide sequence ID" value="XM_001429819.1"/>
</dbReference>
<dbReference type="InterPro" id="IPR000727">
    <property type="entry name" value="T_SNARE_dom"/>
</dbReference>
<reference evidence="4" key="1">
    <citation type="submission" date="2004-11" db="EMBL/GenBank/DDBJ databases">
        <authorList>
            <person name="Genoscope"/>
        </authorList>
    </citation>
    <scope>NUCLEOTIDE SEQUENCE</scope>
</reference>
<dbReference type="OMA" id="EVEMNMT"/>
<dbReference type="OrthoDB" id="364348at2759"/>
<evidence type="ECO:0000256" key="2">
    <source>
        <dbReference type="SAM" id="Phobius"/>
    </source>
</evidence>
<dbReference type="InParanoid" id="Q3M0Y8"/>
<organism evidence="4">
    <name type="scientific">Paramecium tetraurelia</name>
    <dbReference type="NCBI Taxonomy" id="5888"/>
    <lineage>
        <taxon>Eukaryota</taxon>
        <taxon>Sar</taxon>
        <taxon>Alveolata</taxon>
        <taxon>Ciliophora</taxon>
        <taxon>Intramacronucleata</taxon>
        <taxon>Oligohymenophorea</taxon>
        <taxon>Peniculida</taxon>
        <taxon>Parameciidae</taxon>
        <taxon>Paramecium</taxon>
    </lineage>
</organism>
<dbReference type="GO" id="GO:0031201">
    <property type="term" value="C:SNARE complex"/>
    <property type="evidence" value="ECO:0000318"/>
    <property type="project" value="GO_Central"/>
</dbReference>
<dbReference type="GeneID" id="5015640"/>
<reference evidence="5" key="3">
    <citation type="submission" date="2006-03" db="EMBL/GenBank/DDBJ databases">
        <authorList>
            <consortium name="Genoscope"/>
        </authorList>
    </citation>
    <scope>NUCLEOTIDE SEQUENCE</scope>
    <source>
        <strain evidence="5">Stock d4-2</strain>
    </source>
</reference>
<keyword evidence="2" id="KW-0812">Transmembrane</keyword>
<dbReference type="GO" id="GO:0012505">
    <property type="term" value="C:endomembrane system"/>
    <property type="evidence" value="ECO:0000318"/>
    <property type="project" value="GO_Central"/>
</dbReference>
<protein>
    <submittedName>
        <fullName evidence="5">Chromosome undetermined scaffold_13, whole genome shotgun sequence</fullName>
    </submittedName>
    <submittedName>
        <fullName evidence="4">Syntaxin 12-1</fullName>
    </submittedName>
</protein>
<dbReference type="PROSITE" id="PS50192">
    <property type="entry name" value="T_SNARE"/>
    <property type="match status" value="1"/>
</dbReference>
<keyword evidence="1" id="KW-0175">Coiled coil</keyword>